<gene>
    <name evidence="8" type="primary">mntP</name>
    <name evidence="9" type="ORF">ENU96_01810</name>
</gene>
<dbReference type="InterPro" id="IPR003810">
    <property type="entry name" value="Mntp/YtaF"/>
</dbReference>
<evidence type="ECO:0000256" key="1">
    <source>
        <dbReference type="ARBA" id="ARBA00022448"/>
    </source>
</evidence>
<evidence type="ECO:0000256" key="8">
    <source>
        <dbReference type="HAMAP-Rule" id="MF_01521"/>
    </source>
</evidence>
<dbReference type="AlphaFoldDB" id="A0A7V3YKS6"/>
<dbReference type="PANTHER" id="PTHR35529:SF1">
    <property type="entry name" value="MANGANESE EFFLUX PUMP MNTP-RELATED"/>
    <property type="match status" value="1"/>
</dbReference>
<dbReference type="InterPro" id="IPR022929">
    <property type="entry name" value="Put_MntP"/>
</dbReference>
<feature type="transmembrane region" description="Helical" evidence="8">
    <location>
        <begin position="106"/>
        <end position="126"/>
    </location>
</feature>
<protein>
    <recommendedName>
        <fullName evidence="8">Putative manganese efflux pump MntP</fullName>
    </recommendedName>
</protein>
<feature type="transmembrane region" description="Helical" evidence="8">
    <location>
        <begin position="65"/>
        <end position="86"/>
    </location>
</feature>
<evidence type="ECO:0000256" key="7">
    <source>
        <dbReference type="ARBA" id="ARBA00023211"/>
    </source>
</evidence>
<comment type="similarity">
    <text evidence="8">Belongs to the MntP (TC 9.B.29) family.</text>
</comment>
<evidence type="ECO:0000256" key="4">
    <source>
        <dbReference type="ARBA" id="ARBA00022989"/>
    </source>
</evidence>
<evidence type="ECO:0000256" key="5">
    <source>
        <dbReference type="ARBA" id="ARBA00023065"/>
    </source>
</evidence>
<evidence type="ECO:0000256" key="3">
    <source>
        <dbReference type="ARBA" id="ARBA00022692"/>
    </source>
</evidence>
<name>A0A7V3YKS6_9BACT</name>
<evidence type="ECO:0000256" key="2">
    <source>
        <dbReference type="ARBA" id="ARBA00022475"/>
    </source>
</evidence>
<feature type="transmembrane region" description="Helical" evidence="8">
    <location>
        <begin position="132"/>
        <end position="153"/>
    </location>
</feature>
<dbReference type="EMBL" id="DTEN01000073">
    <property type="protein sequence ID" value="HGI74406.1"/>
    <property type="molecule type" value="Genomic_DNA"/>
</dbReference>
<keyword evidence="1 8" id="KW-0813">Transport</keyword>
<evidence type="ECO:0000313" key="9">
    <source>
        <dbReference type="EMBL" id="HGI74406.1"/>
    </source>
</evidence>
<evidence type="ECO:0000256" key="6">
    <source>
        <dbReference type="ARBA" id="ARBA00023136"/>
    </source>
</evidence>
<dbReference type="PANTHER" id="PTHR35529">
    <property type="entry name" value="MANGANESE EFFLUX PUMP MNTP-RELATED"/>
    <property type="match status" value="1"/>
</dbReference>
<comment type="function">
    <text evidence="8">Probably functions as a manganese efflux pump.</text>
</comment>
<proteinExistence type="inferred from homology"/>
<comment type="caution">
    <text evidence="9">The sequence shown here is derived from an EMBL/GenBank/DDBJ whole genome shotgun (WGS) entry which is preliminary data.</text>
</comment>
<reference evidence="9" key="1">
    <citation type="journal article" date="2020" name="mSystems">
        <title>Genome- and Community-Level Interaction Insights into Carbon Utilization and Element Cycling Functions of Hydrothermarchaeota in Hydrothermal Sediment.</title>
        <authorList>
            <person name="Zhou Z."/>
            <person name="Liu Y."/>
            <person name="Xu W."/>
            <person name="Pan J."/>
            <person name="Luo Z.H."/>
            <person name="Li M."/>
        </authorList>
    </citation>
    <scope>NUCLEOTIDE SEQUENCE [LARGE SCALE GENOMIC DNA]</scope>
    <source>
        <strain evidence="9">SpSt-716</strain>
    </source>
</reference>
<keyword evidence="6 8" id="KW-0472">Membrane</keyword>
<feature type="transmembrane region" description="Helical" evidence="8">
    <location>
        <begin position="165"/>
        <end position="182"/>
    </location>
</feature>
<dbReference type="Pfam" id="PF02659">
    <property type="entry name" value="Mntp"/>
    <property type="match status" value="1"/>
</dbReference>
<dbReference type="HAMAP" id="MF_01521">
    <property type="entry name" value="MntP_pump"/>
    <property type="match status" value="1"/>
</dbReference>
<keyword evidence="4 8" id="KW-1133">Transmembrane helix</keyword>
<comment type="subcellular location">
    <subcellularLocation>
        <location evidence="8">Cell membrane</location>
        <topology evidence="8">Multi-pass membrane protein</topology>
    </subcellularLocation>
</comment>
<keyword evidence="2 8" id="KW-1003">Cell membrane</keyword>
<organism evidence="9">
    <name type="scientific">Candidatus Caldatribacterium californiense</name>
    <dbReference type="NCBI Taxonomy" id="1454726"/>
    <lineage>
        <taxon>Bacteria</taxon>
        <taxon>Pseudomonadati</taxon>
        <taxon>Atribacterota</taxon>
        <taxon>Atribacteria</taxon>
        <taxon>Atribacterales</taxon>
        <taxon>Candidatus Caldatribacteriaceae</taxon>
        <taxon>Candidatus Caldatribacterium</taxon>
    </lineage>
</organism>
<feature type="transmembrane region" description="Helical" evidence="8">
    <location>
        <begin position="6"/>
        <end position="27"/>
    </location>
</feature>
<accession>A0A7V3YKS6</accession>
<feature type="transmembrane region" description="Helical" evidence="8">
    <location>
        <begin position="39"/>
        <end position="59"/>
    </location>
</feature>
<dbReference type="GO" id="GO:0005384">
    <property type="term" value="F:manganese ion transmembrane transporter activity"/>
    <property type="evidence" value="ECO:0007669"/>
    <property type="project" value="UniProtKB-UniRule"/>
</dbReference>
<dbReference type="GO" id="GO:0005886">
    <property type="term" value="C:plasma membrane"/>
    <property type="evidence" value="ECO:0007669"/>
    <property type="project" value="UniProtKB-SubCell"/>
</dbReference>
<sequence length="185" mass="19992">MKSVELIFLAFGLGLDAFSVAVAFGMCQKTCPVGARLRLSLSFGTFQFLMPILGFLAGARVANVITAFDHFVVFGILSLVGVKMLVEGLRRDDARPFPDLSRGWPLLFASLATSIDALAVGFSFALLQKGVLLEALVIGIFAFSMTYLGVSFGHRVQEKAIFSRPEAFGGIVLILIGLKTFLEHL</sequence>
<keyword evidence="7 8" id="KW-0464">Manganese</keyword>
<keyword evidence="3 8" id="KW-0812">Transmembrane</keyword>
<keyword evidence="5 8" id="KW-0406">Ion transport</keyword>